<evidence type="ECO:0000256" key="5">
    <source>
        <dbReference type="ARBA" id="ARBA00023319"/>
    </source>
</evidence>
<dbReference type="InterPro" id="IPR036179">
    <property type="entry name" value="Ig-like_dom_sf"/>
</dbReference>
<keyword evidence="1" id="KW-0732">Signal</keyword>
<dbReference type="InterPro" id="IPR013783">
    <property type="entry name" value="Ig-like_fold"/>
</dbReference>
<accession>A0A8C0ZMV1</accession>
<dbReference type="InterPro" id="IPR013106">
    <property type="entry name" value="Ig_V-set"/>
</dbReference>
<dbReference type="InterPro" id="IPR051006">
    <property type="entry name" value="TCR_variable_domain"/>
</dbReference>
<protein>
    <recommendedName>
        <fullName evidence="7">Ig-like domain-containing protein</fullName>
    </recommendedName>
</protein>
<keyword evidence="4" id="KW-0675">Receptor</keyword>
<evidence type="ECO:0000256" key="1">
    <source>
        <dbReference type="ARBA" id="ARBA00022729"/>
    </source>
</evidence>
<dbReference type="PROSITE" id="PS50835">
    <property type="entry name" value="IG_LIKE"/>
    <property type="match status" value="1"/>
</dbReference>
<keyword evidence="6" id="KW-1279">T cell receptor</keyword>
<dbReference type="Ensembl" id="ENSCCNT00000005354.1">
    <property type="protein sequence ID" value="ENSCCNP00000004091.1"/>
    <property type="gene ID" value="ENSCCNG00000004331.1"/>
</dbReference>
<evidence type="ECO:0000259" key="7">
    <source>
        <dbReference type="PROSITE" id="PS50835"/>
    </source>
</evidence>
<dbReference type="Gene3D" id="2.60.40.10">
    <property type="entry name" value="Immunoglobulins"/>
    <property type="match status" value="1"/>
</dbReference>
<dbReference type="Pfam" id="PF07686">
    <property type="entry name" value="V-set"/>
    <property type="match status" value="1"/>
</dbReference>
<dbReference type="GO" id="GO:0002250">
    <property type="term" value="P:adaptive immune response"/>
    <property type="evidence" value="ECO:0007669"/>
    <property type="project" value="UniProtKB-KW"/>
</dbReference>
<sequence>MENVSQCVFISLWHQLGWLHGKVEVEHSPEILRLLEGDSGSLNCSHTTSYFQGLHWYKQDSGKGPRFLFRLYSIEHEKQNDRLKAMLSKKGSSVHITAPKPREDSAKYFCALWEDTVMEVTVKAEQKLRQ</sequence>
<dbReference type="PANTHER" id="PTHR19343">
    <property type="entry name" value="T CELL RECEPTOR ALPHA VARIABLE 1-2"/>
    <property type="match status" value="1"/>
</dbReference>
<keyword evidence="3" id="KW-1064">Adaptive immunity</keyword>
<keyword evidence="2" id="KW-0391">Immunity</keyword>
<keyword evidence="5" id="KW-0393">Immunoglobulin domain</keyword>
<evidence type="ECO:0000256" key="6">
    <source>
        <dbReference type="ARBA" id="ARBA00043266"/>
    </source>
</evidence>
<feature type="domain" description="Ig-like" evidence="7">
    <location>
        <begin position="36"/>
        <end position="121"/>
    </location>
</feature>
<dbReference type="InterPro" id="IPR007110">
    <property type="entry name" value="Ig-like_dom"/>
</dbReference>
<dbReference type="GO" id="GO:0042101">
    <property type="term" value="C:T cell receptor complex"/>
    <property type="evidence" value="ECO:0007669"/>
    <property type="project" value="UniProtKB-KW"/>
</dbReference>
<evidence type="ECO:0000256" key="2">
    <source>
        <dbReference type="ARBA" id="ARBA00022859"/>
    </source>
</evidence>
<organism evidence="8">
    <name type="scientific">Castor canadensis</name>
    <name type="common">American beaver</name>
    <dbReference type="NCBI Taxonomy" id="51338"/>
    <lineage>
        <taxon>Eukaryota</taxon>
        <taxon>Metazoa</taxon>
        <taxon>Chordata</taxon>
        <taxon>Craniata</taxon>
        <taxon>Vertebrata</taxon>
        <taxon>Euteleostomi</taxon>
        <taxon>Mammalia</taxon>
        <taxon>Eutheria</taxon>
        <taxon>Euarchontoglires</taxon>
        <taxon>Glires</taxon>
        <taxon>Rodentia</taxon>
        <taxon>Castorimorpha</taxon>
        <taxon>Castoridae</taxon>
        <taxon>Castor</taxon>
    </lineage>
</organism>
<dbReference type="GO" id="GO:0042605">
    <property type="term" value="F:peptide antigen binding"/>
    <property type="evidence" value="ECO:0007669"/>
    <property type="project" value="TreeGrafter"/>
</dbReference>
<proteinExistence type="predicted"/>
<name>A0A8C0ZMV1_CASCN</name>
<reference evidence="8" key="1">
    <citation type="submission" date="2023-09" db="UniProtKB">
        <authorList>
            <consortium name="Ensembl"/>
        </authorList>
    </citation>
    <scope>IDENTIFICATION</scope>
</reference>
<evidence type="ECO:0000256" key="3">
    <source>
        <dbReference type="ARBA" id="ARBA00023130"/>
    </source>
</evidence>
<dbReference type="AlphaFoldDB" id="A0A8C0ZMV1"/>
<dbReference type="SUPFAM" id="SSF48726">
    <property type="entry name" value="Immunoglobulin"/>
    <property type="match status" value="1"/>
</dbReference>
<evidence type="ECO:0000256" key="4">
    <source>
        <dbReference type="ARBA" id="ARBA00023170"/>
    </source>
</evidence>
<evidence type="ECO:0000313" key="8">
    <source>
        <dbReference type="Ensembl" id="ENSCCNP00000004091.1"/>
    </source>
</evidence>
<dbReference type="PANTHER" id="PTHR19343:SF13">
    <property type="entry name" value="T CELL RECEPTOR ALPHA VARIABLE 21"/>
    <property type="match status" value="1"/>
</dbReference>